<keyword evidence="1" id="KW-0472">Membrane</keyword>
<protein>
    <recommendedName>
        <fullName evidence="4">Capsule polysaccharide biosynthesis protein</fullName>
    </recommendedName>
</protein>
<keyword evidence="1" id="KW-0812">Transmembrane</keyword>
<sequence>MVKAISAIAARPGRVLYGFYIFALILGVLALAFGQRTEPSWFAIPQHFSSPYPEVLPAMGDGALLMSGLAILGIFFLLTWWRSGSVSFASYGPQLQAMAFGVSFIAVELALWKFGLGWLSVAIAVASLAIGSWLIRRALPLPSIYYYVAVPLFVGMGSMLALSVLVVFGVGALAGLIAMDPTLSRSFGVVHEGLNFAPERWLIPATAGLIAAFIIRKAAKRIRPGHLISDPEDIRRLGAARYARLAQFSRMVGGLNARLFFLAAMVVTSYAIVTPSGADLGWWRTGYFIVLLLLVVAAVITFLAANFSGVMRKLRTIRYAMRTRTFWRQSHDILSRVPQPKDPKGYVFFSTQNDTYTLASLLMVIIRLKQLGWALVVTDNWPFHAERTGDDTVDRFFAIELGRQDSLNFDWTIDWKKGQVEAAGMNFYHPIWEALSRHFGRYTVDMPPNSDVERIFIELLKVADSTLHQAFRIANSVAGNGKPVRVVGASGQFVPNAVWNIFCRERGKDRDMHFVWVQQGYQTYYADKARLSTRITLDNMTRKWPYSNPYLPAKVDFDAWVARGQDVKKITERALTWTKSNRATDRATMSASARSAMDRIVAHKQSGRPVVVVLGKMVFDLSTPYERGPAHDGMFDWLNHTVDVARRNPNILYLIKPHPYESRPEIAGRVAQYFTDMIEQVVPDNVVILGHSWFNLHTLFALVDLGVLWNGTSGLELGLHGIPCIICSDWGPIDYPVGLLHPTDRADYERMLSDPRSLTLPEGFVERCALLLEYTASDELMIPYDYAARPLTNEPFGPPYWYMDQVERFFREGDPNIDRAAERFI</sequence>
<evidence type="ECO:0000313" key="3">
    <source>
        <dbReference type="Proteomes" id="UP000825799"/>
    </source>
</evidence>
<dbReference type="EMBL" id="CP080590">
    <property type="protein sequence ID" value="QYO77766.1"/>
    <property type="molecule type" value="Genomic_DNA"/>
</dbReference>
<name>A0ABX8WL78_9HYPH</name>
<dbReference type="Proteomes" id="UP000825799">
    <property type="component" value="Chromosome"/>
</dbReference>
<feature type="transmembrane region" description="Helical" evidence="1">
    <location>
        <begin position="201"/>
        <end position="219"/>
    </location>
</feature>
<feature type="transmembrane region" description="Helical" evidence="1">
    <location>
        <begin position="93"/>
        <end position="112"/>
    </location>
</feature>
<keyword evidence="1" id="KW-1133">Transmembrane helix</keyword>
<proteinExistence type="predicted"/>
<feature type="transmembrane region" description="Helical" evidence="1">
    <location>
        <begin position="255"/>
        <end position="273"/>
    </location>
</feature>
<feature type="transmembrane region" description="Helical" evidence="1">
    <location>
        <begin position="118"/>
        <end position="135"/>
    </location>
</feature>
<gene>
    <name evidence="2" type="ORF">K1X15_04145</name>
</gene>
<feature type="transmembrane region" description="Helical" evidence="1">
    <location>
        <begin position="55"/>
        <end position="81"/>
    </location>
</feature>
<evidence type="ECO:0000256" key="1">
    <source>
        <dbReference type="SAM" id="Phobius"/>
    </source>
</evidence>
<reference evidence="2 3" key="1">
    <citation type="submission" date="2021-08" db="EMBL/GenBank/DDBJ databases">
        <title>Devosia salina sp. nov., isolated from the South China Sea sediment.</title>
        <authorList>
            <person name="Zhou Z."/>
        </authorList>
    </citation>
    <scope>NUCLEOTIDE SEQUENCE [LARGE SCALE GENOMIC DNA]</scope>
    <source>
        <strain evidence="2 3">SCS-3</strain>
    </source>
</reference>
<evidence type="ECO:0008006" key="4">
    <source>
        <dbReference type="Google" id="ProtNLM"/>
    </source>
</evidence>
<feature type="transmembrane region" description="Helical" evidence="1">
    <location>
        <begin position="15"/>
        <end position="35"/>
    </location>
</feature>
<feature type="transmembrane region" description="Helical" evidence="1">
    <location>
        <begin position="144"/>
        <end position="177"/>
    </location>
</feature>
<accession>A0ABX8WL78</accession>
<dbReference type="SUPFAM" id="SSF53756">
    <property type="entry name" value="UDP-Glycosyltransferase/glycogen phosphorylase"/>
    <property type="match status" value="1"/>
</dbReference>
<evidence type="ECO:0000313" key="2">
    <source>
        <dbReference type="EMBL" id="QYO77766.1"/>
    </source>
</evidence>
<organism evidence="2 3">
    <name type="scientific">Devosia salina</name>
    <dbReference type="NCBI Taxonomy" id="2860336"/>
    <lineage>
        <taxon>Bacteria</taxon>
        <taxon>Pseudomonadati</taxon>
        <taxon>Pseudomonadota</taxon>
        <taxon>Alphaproteobacteria</taxon>
        <taxon>Hyphomicrobiales</taxon>
        <taxon>Devosiaceae</taxon>
        <taxon>Devosia</taxon>
    </lineage>
</organism>
<keyword evidence="3" id="KW-1185">Reference proteome</keyword>
<dbReference type="RefSeq" id="WP_220306220.1">
    <property type="nucleotide sequence ID" value="NZ_CP080590.1"/>
</dbReference>
<feature type="transmembrane region" description="Helical" evidence="1">
    <location>
        <begin position="285"/>
        <end position="305"/>
    </location>
</feature>